<dbReference type="Pfam" id="PF02862">
    <property type="entry name" value="DDHD"/>
    <property type="match status" value="1"/>
</dbReference>
<protein>
    <submittedName>
        <fullName evidence="5">SEC23-interacting protein isoform X1</fullName>
    </submittedName>
</protein>
<gene>
    <name evidence="5" type="primary">LOC107218073</name>
</gene>
<proteinExistence type="inferred from homology"/>
<dbReference type="InterPro" id="IPR057825">
    <property type="entry name" value="WWE_SEC23-DDH2"/>
</dbReference>
<dbReference type="RefSeq" id="XP_015511307.2">
    <property type="nucleotide sequence ID" value="XM_015655821.2"/>
</dbReference>
<dbReference type="PANTHER" id="PTHR23509:SF10">
    <property type="entry name" value="LD21067P"/>
    <property type="match status" value="1"/>
</dbReference>
<dbReference type="PANTHER" id="PTHR23509">
    <property type="entry name" value="PA-PL1 PHOSPHOLIPASE FAMILY"/>
    <property type="match status" value="1"/>
</dbReference>
<feature type="compositionally biased region" description="Polar residues" evidence="2">
    <location>
        <begin position="190"/>
        <end position="200"/>
    </location>
</feature>
<dbReference type="InterPro" id="IPR058055">
    <property type="entry name" value="PA-PLA1"/>
</dbReference>
<dbReference type="GO" id="GO:0030134">
    <property type="term" value="C:COPII-coated ER to Golgi transport vesicle"/>
    <property type="evidence" value="ECO:0007669"/>
    <property type="project" value="TreeGrafter"/>
</dbReference>
<feature type="compositionally biased region" description="Low complexity" evidence="2">
    <location>
        <begin position="319"/>
        <end position="331"/>
    </location>
</feature>
<reference evidence="5" key="1">
    <citation type="submission" date="2025-08" db="UniProtKB">
        <authorList>
            <consortium name="RefSeq"/>
        </authorList>
    </citation>
    <scope>IDENTIFICATION</scope>
    <source>
        <tissue evidence="5">Thorax and Abdomen</tissue>
    </source>
</reference>
<feature type="compositionally biased region" description="Basic and acidic residues" evidence="2">
    <location>
        <begin position="349"/>
        <end position="367"/>
    </location>
</feature>
<keyword evidence="4" id="KW-1185">Reference proteome</keyword>
<dbReference type="Pfam" id="PF23464">
    <property type="entry name" value="WWE_3"/>
    <property type="match status" value="1"/>
</dbReference>
<evidence type="ECO:0000259" key="3">
    <source>
        <dbReference type="PROSITE" id="PS51043"/>
    </source>
</evidence>
<accession>A0A6J0BAW3</accession>
<dbReference type="Proteomes" id="UP000829291">
    <property type="component" value="Chromosome 6"/>
</dbReference>
<feature type="region of interest" description="Disordered" evidence="2">
    <location>
        <begin position="45"/>
        <end position="113"/>
    </location>
</feature>
<feature type="compositionally biased region" description="Polar residues" evidence="2">
    <location>
        <begin position="295"/>
        <end position="312"/>
    </location>
</feature>
<feature type="compositionally biased region" description="Polar residues" evidence="2">
    <location>
        <begin position="102"/>
        <end position="113"/>
    </location>
</feature>
<feature type="region of interest" description="Disordered" evidence="2">
    <location>
        <begin position="149"/>
        <end position="398"/>
    </location>
</feature>
<dbReference type="KEGG" id="nlo:107218073"/>
<evidence type="ECO:0000256" key="2">
    <source>
        <dbReference type="SAM" id="MobiDB-lite"/>
    </source>
</evidence>
<feature type="compositionally biased region" description="Low complexity" evidence="2">
    <location>
        <begin position="152"/>
        <end position="169"/>
    </location>
</feature>
<dbReference type="GO" id="GO:0046872">
    <property type="term" value="F:metal ion binding"/>
    <property type="evidence" value="ECO:0007669"/>
    <property type="project" value="InterPro"/>
</dbReference>
<dbReference type="GeneID" id="107218073"/>
<comment type="similarity">
    <text evidence="1">Belongs to the PA-PLA1 family.</text>
</comment>
<feature type="compositionally biased region" description="Low complexity" evidence="2">
    <location>
        <begin position="368"/>
        <end position="382"/>
    </location>
</feature>
<evidence type="ECO:0000313" key="5">
    <source>
        <dbReference type="RefSeq" id="XP_015511307.2"/>
    </source>
</evidence>
<feature type="compositionally biased region" description="Pro residues" evidence="2">
    <location>
        <begin position="210"/>
        <end position="226"/>
    </location>
</feature>
<dbReference type="InParanoid" id="A0A6J0BAW3"/>
<feature type="domain" description="DDHD" evidence="3">
    <location>
        <begin position="1035"/>
        <end position="1239"/>
    </location>
</feature>
<feature type="compositionally biased region" description="Polar residues" evidence="2">
    <location>
        <begin position="1272"/>
        <end position="1284"/>
    </location>
</feature>
<dbReference type="InterPro" id="IPR004177">
    <property type="entry name" value="DDHD_dom"/>
</dbReference>
<dbReference type="SMART" id="SM01127">
    <property type="entry name" value="DDHD"/>
    <property type="match status" value="1"/>
</dbReference>
<evidence type="ECO:0000313" key="4">
    <source>
        <dbReference type="Proteomes" id="UP000829291"/>
    </source>
</evidence>
<name>A0A6J0BAW3_NEOLC</name>
<dbReference type="PROSITE" id="PS51043">
    <property type="entry name" value="DDHD"/>
    <property type="match status" value="1"/>
</dbReference>
<dbReference type="GO" id="GO:0004620">
    <property type="term" value="F:phospholipase activity"/>
    <property type="evidence" value="ECO:0007669"/>
    <property type="project" value="TreeGrafter"/>
</dbReference>
<feature type="region of interest" description="Disordered" evidence="2">
    <location>
        <begin position="1270"/>
        <end position="1322"/>
    </location>
</feature>
<sequence>MSDTSRKVKNPLLSAAAVGFPFEDFSGNAVLMPVTPATSSVLQDEGEIASFVGQQPPPPPSSYPAEFNVGSAARLDHQQQYQNQQSAPATAEINLSPINEPGDSTASESAIQPQKQGYLSSLLSSLPNLSLASITGDNREDSTARISAVPDYNSYPSNYPPSSYSTPPYQSGNVGPSPGRQENPYELGATTASWYQPNNSAAPAAAAPLFTPPASQPPPAALPPTGAPSSSYRLGNQRRLKYAPPPDLTTSSPRVSGLSPPAPLVPQPAFSPAAPPTVYQPQLAPSQIPPLAQRPESQNAFPSEQRTLSQSIKPPISEPATPQNTPANPTPLSTFAPPTPGRDWGPGVDETRQDSEDDALRDVDLREPSPSASLPVPSAPEVGFTPENNLPSSSSSPFAPISAARVSEKLEHLLATRKELSPKVTERESLDFGGEKLDSTLVSSTAAYFAPTLDRPASNSNFYDPTKFQAEIQPLAGTPAPPSTTSTLPQPSAVPSFYNPSQFSTPADPQPQLQTQSLSVLESFAPVYNPQSYFYPPASNAALPDDPLGSGNSHENPASYFTPPSPPMGVAVPEPTGSATLDPIQMSVNPLGSSGHANTFDSGLPNLPPSLHNLAAGTSAPRQMTYRPVYQHWFHRKEVETKVLWLPFSMQDSLNLEQVHNSTEITPETTVATEGGRYDVDILRRLRTPVYWSGAPNEVRRCSWFYKGPTESRYVPYEESVAARLEEEYQQACNTDAWGRRIELNNGEHIIFHSPTVQVHYLQPGSPEPTTSWGSNSGSEDSAYLQGTTLRPRVVKRGVDEFNIDEGEPEQVDHLLFLVHGIGSVCDLKFRSVEEVVDEFRSISLQLVQSHYRTASEQGIVHKMEVLPISWHTTLHSEDTGIDKKLQAITLDSIPKLRYFTNDTLSDILFYTSPIYCQTIMQTVGHEMNRLYALFKKRNPTFDGGVYLGGHSLGSLILFDLLCHQKPPKNEEEDTIKEKLEEEKEPGDEAVKDDDVVNTVKEPKVKPRKSMLSRKISYVMGSAGTGQPYINYPQLHFHPSAFFALGSPIGMFVTVRGIDTLGEDFALPTCPAFFNIFHPFDPVAYRIEALIHPDASKFRPKLIPHHKGRKRMHLELKETMARVGADLKHKLLDSVRSTWNSVYQLAMFHRSDNQALEQEIDKVVEEQLNNASSEPVNSQVEDSGDDIKIGKLNGGRRVDYVLQEAPFEYINEYIFALTSHVCYWESEDTMLMMLKEIYGSMGIQSDAQLPQQTLTIERAPLSTVVMPRANQPAYTSNPGTSAVAESSFDGKSTPVVMGMDPTAPISERPVGPPPTTGFLRKS</sequence>
<evidence type="ECO:0000256" key="1">
    <source>
        <dbReference type="ARBA" id="ARBA00038464"/>
    </source>
</evidence>
<dbReference type="InterPro" id="IPR057826">
    <property type="entry name" value="WWE_C20G8.02"/>
</dbReference>
<organism evidence="5">
    <name type="scientific">Neodiprion lecontei</name>
    <name type="common">Redheaded pine sawfly</name>
    <dbReference type="NCBI Taxonomy" id="441921"/>
    <lineage>
        <taxon>Eukaryota</taxon>
        <taxon>Metazoa</taxon>
        <taxon>Ecdysozoa</taxon>
        <taxon>Arthropoda</taxon>
        <taxon>Hexapoda</taxon>
        <taxon>Insecta</taxon>
        <taxon>Pterygota</taxon>
        <taxon>Neoptera</taxon>
        <taxon>Endopterygota</taxon>
        <taxon>Hymenoptera</taxon>
        <taxon>Tenthredinoidea</taxon>
        <taxon>Diprionidae</taxon>
        <taxon>Diprioninae</taxon>
        <taxon>Neodiprion</taxon>
    </lineage>
</organism>
<dbReference type="OrthoDB" id="69269at2759"/>
<dbReference type="Pfam" id="PF23463">
    <property type="entry name" value="WWE_2"/>
    <property type="match status" value="1"/>
</dbReference>